<dbReference type="SUPFAM" id="SSF53720">
    <property type="entry name" value="ALDH-like"/>
    <property type="match status" value="1"/>
</dbReference>
<evidence type="ECO:0000313" key="7">
    <source>
        <dbReference type="EMBL" id="SMQ85691.1"/>
    </source>
</evidence>
<organism evidence="7 8">
    <name type="scientific">Devosia lucknowensis</name>
    <dbReference type="NCBI Taxonomy" id="1096929"/>
    <lineage>
        <taxon>Bacteria</taxon>
        <taxon>Pseudomonadati</taxon>
        <taxon>Pseudomonadota</taxon>
        <taxon>Alphaproteobacteria</taxon>
        <taxon>Hyphomicrobiales</taxon>
        <taxon>Devosiaceae</taxon>
        <taxon>Devosia</taxon>
    </lineage>
</organism>
<evidence type="ECO:0000256" key="2">
    <source>
        <dbReference type="ARBA" id="ARBA00023002"/>
    </source>
</evidence>
<dbReference type="FunFam" id="3.40.309.10:FF:000012">
    <property type="entry name" value="Betaine aldehyde dehydrogenase"/>
    <property type="match status" value="1"/>
</dbReference>
<feature type="domain" description="Aldehyde dehydrogenase" evidence="6">
    <location>
        <begin position="35"/>
        <end position="493"/>
    </location>
</feature>
<dbReference type="InterPro" id="IPR029510">
    <property type="entry name" value="Ald_DH_CS_GLU"/>
</dbReference>
<sequence>MNDMIADLQPATRAFLARRLGHFVNGQILSETTGATSPVFDPGRGAKLMDVPQGTAADVDKAVAAARAAFDRGPWRSMKPNMRSRVIWKFADLIEEHTQVLAEIESLNCGLPINAAKLGHIGTSVDLLRYTAGWPTKLMGRTIPVSSPGEWHAFTLRDPVGVVAQIVPWNGPLMMAAWKLAPALAAGCTIVLKPAEQTPLTAIYLAELAIEAGIPEGVFNVVLGGAEVGSTLSTHPDVDKIAFTGSTSVGRAIAVAAAQSNLKRVTLELGGKSPVIVFPDADLASAIPAIAAGIFSGAGQICTAGSRLYVHEKAFDQVLDGVAAAANALKVGYGLDPATQMGPLISEAHLARVAGMTENAVREGASVVTGAEAIGGGGYFYKPTILASLTPSSTIVREEVFGPVLSALRFSDDDLDSIAAEANSSAYGLAASIFTKDFSLAHKMAARVRAGTIGINRHFVGDSALPFGGFRQSGWGREKGEDMFNAYLETKTVAAPL</sequence>
<proteinExistence type="inferred from homology"/>
<dbReference type="InterPro" id="IPR016162">
    <property type="entry name" value="Ald_DH_N"/>
</dbReference>
<dbReference type="Gene3D" id="3.40.605.10">
    <property type="entry name" value="Aldehyde Dehydrogenase, Chain A, domain 1"/>
    <property type="match status" value="1"/>
</dbReference>
<dbReference type="PROSITE" id="PS00687">
    <property type="entry name" value="ALDEHYDE_DEHYDR_GLU"/>
    <property type="match status" value="1"/>
</dbReference>
<feature type="active site" evidence="4">
    <location>
        <position position="268"/>
    </location>
</feature>
<dbReference type="Pfam" id="PF00171">
    <property type="entry name" value="Aldedh"/>
    <property type="match status" value="1"/>
</dbReference>
<reference evidence="8" key="1">
    <citation type="submission" date="2017-04" db="EMBL/GenBank/DDBJ databases">
        <authorList>
            <person name="Varghese N."/>
            <person name="Submissions S."/>
        </authorList>
    </citation>
    <scope>NUCLEOTIDE SEQUENCE [LARGE SCALE GENOMIC DNA]</scope>
</reference>
<keyword evidence="2 5" id="KW-0560">Oxidoreductase</keyword>
<dbReference type="EMBL" id="FXWK01000002">
    <property type="protein sequence ID" value="SMQ85691.1"/>
    <property type="molecule type" value="Genomic_DNA"/>
</dbReference>
<name>A0A1Y6G681_9HYPH</name>
<dbReference type="InterPro" id="IPR016163">
    <property type="entry name" value="Ald_DH_C"/>
</dbReference>
<evidence type="ECO:0000256" key="1">
    <source>
        <dbReference type="ARBA" id="ARBA00009986"/>
    </source>
</evidence>
<dbReference type="InterPro" id="IPR015590">
    <property type="entry name" value="Aldehyde_DH_dom"/>
</dbReference>
<dbReference type="OrthoDB" id="9812625at2"/>
<keyword evidence="3" id="KW-0558">Oxidation</keyword>
<dbReference type="RefSeq" id="WP_086471337.1">
    <property type="nucleotide sequence ID" value="NZ_FXWK01000002.1"/>
</dbReference>
<dbReference type="Gene3D" id="3.40.309.10">
    <property type="entry name" value="Aldehyde Dehydrogenase, Chain A, domain 2"/>
    <property type="match status" value="1"/>
</dbReference>
<evidence type="ECO:0000256" key="5">
    <source>
        <dbReference type="RuleBase" id="RU003345"/>
    </source>
</evidence>
<evidence type="ECO:0000313" key="8">
    <source>
        <dbReference type="Proteomes" id="UP000194474"/>
    </source>
</evidence>
<dbReference type="InterPro" id="IPR016161">
    <property type="entry name" value="Ald_DH/histidinol_DH"/>
</dbReference>
<keyword evidence="8" id="KW-1185">Reference proteome</keyword>
<dbReference type="FunFam" id="3.40.605.10:FF:000001">
    <property type="entry name" value="Aldehyde dehydrogenase 1"/>
    <property type="match status" value="1"/>
</dbReference>
<protein>
    <submittedName>
        <fullName evidence="7">Phenylacetaldehyde dehydrogenase</fullName>
    </submittedName>
</protein>
<dbReference type="GO" id="GO:0004030">
    <property type="term" value="F:aldehyde dehydrogenase [NAD(P)+] activity"/>
    <property type="evidence" value="ECO:0007669"/>
    <property type="project" value="UniProtKB-ARBA"/>
</dbReference>
<accession>A0A1Y6G681</accession>
<evidence type="ECO:0000256" key="4">
    <source>
        <dbReference type="PROSITE-ProRule" id="PRU10007"/>
    </source>
</evidence>
<evidence type="ECO:0000259" key="6">
    <source>
        <dbReference type="Pfam" id="PF00171"/>
    </source>
</evidence>
<evidence type="ECO:0000256" key="3">
    <source>
        <dbReference type="ARBA" id="ARBA00023097"/>
    </source>
</evidence>
<comment type="similarity">
    <text evidence="1 5">Belongs to the aldehyde dehydrogenase family.</text>
</comment>
<dbReference type="PANTHER" id="PTHR11699">
    <property type="entry name" value="ALDEHYDE DEHYDROGENASE-RELATED"/>
    <property type="match status" value="1"/>
</dbReference>
<dbReference type="AlphaFoldDB" id="A0A1Y6G681"/>
<dbReference type="Proteomes" id="UP000194474">
    <property type="component" value="Unassembled WGS sequence"/>
</dbReference>
<gene>
    <name evidence="7" type="ORF">SAMN06295905_2981</name>
</gene>